<name>A0ABV7B9B1_9GAMM</name>
<proteinExistence type="predicted"/>
<dbReference type="InterPro" id="IPR000551">
    <property type="entry name" value="MerR-type_HTH_dom"/>
</dbReference>
<reference evidence="6" key="1">
    <citation type="journal article" date="2019" name="Int. J. Syst. Evol. Microbiol.">
        <title>The Global Catalogue of Microorganisms (GCM) 10K type strain sequencing project: providing services to taxonomists for standard genome sequencing and annotation.</title>
        <authorList>
            <consortium name="The Broad Institute Genomics Platform"/>
            <consortium name="The Broad Institute Genome Sequencing Center for Infectious Disease"/>
            <person name="Wu L."/>
            <person name="Ma J."/>
        </authorList>
    </citation>
    <scope>NUCLEOTIDE SEQUENCE [LARGE SCALE GENOMIC DNA]</scope>
    <source>
        <strain evidence="6">KCTC 52660</strain>
    </source>
</reference>
<dbReference type="Pfam" id="PF13411">
    <property type="entry name" value="MerR_1"/>
    <property type="match status" value="1"/>
</dbReference>
<feature type="domain" description="HTH merR-type" evidence="4">
    <location>
        <begin position="13"/>
        <end position="82"/>
    </location>
</feature>
<keyword evidence="6" id="KW-1185">Reference proteome</keyword>
<dbReference type="RefSeq" id="WP_379761205.1">
    <property type="nucleotide sequence ID" value="NZ_JBHRSQ010000039.1"/>
</dbReference>
<evidence type="ECO:0000259" key="4">
    <source>
        <dbReference type="PROSITE" id="PS50937"/>
    </source>
</evidence>
<dbReference type="EMBL" id="JBHRSQ010000039">
    <property type="protein sequence ID" value="MFC2993511.1"/>
    <property type="molecule type" value="Genomic_DNA"/>
</dbReference>
<dbReference type="PROSITE" id="PS50937">
    <property type="entry name" value="HTH_MERR_2"/>
    <property type="match status" value="1"/>
</dbReference>
<accession>A0ABV7B9B1</accession>
<evidence type="ECO:0000256" key="2">
    <source>
        <dbReference type="ARBA" id="ARBA00023125"/>
    </source>
</evidence>
<keyword evidence="3" id="KW-0804">Transcription</keyword>
<evidence type="ECO:0000256" key="3">
    <source>
        <dbReference type="ARBA" id="ARBA00023163"/>
    </source>
</evidence>
<dbReference type="PANTHER" id="PTHR30204">
    <property type="entry name" value="REDOX-CYCLING DRUG-SENSING TRANSCRIPTIONAL ACTIVATOR SOXR"/>
    <property type="match status" value="1"/>
</dbReference>
<protein>
    <submittedName>
        <fullName evidence="5">MerR family transcriptional regulator</fullName>
    </submittedName>
</protein>
<dbReference type="Gene3D" id="1.10.1660.10">
    <property type="match status" value="1"/>
</dbReference>
<dbReference type="InterPro" id="IPR047057">
    <property type="entry name" value="MerR_fam"/>
</dbReference>
<evidence type="ECO:0000313" key="6">
    <source>
        <dbReference type="Proteomes" id="UP001595386"/>
    </source>
</evidence>
<evidence type="ECO:0000313" key="5">
    <source>
        <dbReference type="EMBL" id="MFC2993511.1"/>
    </source>
</evidence>
<dbReference type="PANTHER" id="PTHR30204:SF67">
    <property type="entry name" value="HTH-TYPE TRANSCRIPTIONAL REGULATOR MLRA-RELATED"/>
    <property type="match status" value="1"/>
</dbReference>
<keyword evidence="2" id="KW-0238">DNA-binding</keyword>
<keyword evidence="1" id="KW-0805">Transcription regulation</keyword>
<dbReference type="Gene3D" id="3.40.50.280">
    <property type="entry name" value="Cobalamin-binding domain"/>
    <property type="match status" value="1"/>
</dbReference>
<dbReference type="SMART" id="SM00422">
    <property type="entry name" value="HTH_MERR"/>
    <property type="match status" value="1"/>
</dbReference>
<sequence length="310" mass="34375">MSDPSQHAGDTPLYPIREVSRLTGVNSVTLRAWERRYGLIKPQRTPKGHRLYAQEDIERVEQILQWLNRGVPVSQVRELLDRPEVSEAPMADASDWPGQHAQLVTATEAMDLARLETLYAQSFSLYPVPVCIAELWAPAVRELEEHWGDRLGDTLQRLSLEAFLRTRIGTRLLHANARAQGPVLLMVPMPDDPGTLWRLLAALAASDYGYRVELLDTALPFGEIPLAVEALGASGVLMAGSHAGRSDLVRRQLPRLAEQLEVPLALCGPVARIREADLEESRVAVLGDDLDQAMAELSVLLPLTRLPLMK</sequence>
<organism evidence="5 6">
    <name type="scientific">Halomonas tibetensis</name>
    <dbReference type="NCBI Taxonomy" id="2259590"/>
    <lineage>
        <taxon>Bacteria</taxon>
        <taxon>Pseudomonadati</taxon>
        <taxon>Pseudomonadota</taxon>
        <taxon>Gammaproteobacteria</taxon>
        <taxon>Oceanospirillales</taxon>
        <taxon>Halomonadaceae</taxon>
        <taxon>Halomonas</taxon>
    </lineage>
</organism>
<dbReference type="SUPFAM" id="SSF46955">
    <property type="entry name" value="Putative DNA-binding domain"/>
    <property type="match status" value="1"/>
</dbReference>
<evidence type="ECO:0000256" key="1">
    <source>
        <dbReference type="ARBA" id="ARBA00023015"/>
    </source>
</evidence>
<dbReference type="InterPro" id="IPR009061">
    <property type="entry name" value="DNA-bd_dom_put_sf"/>
</dbReference>
<gene>
    <name evidence="5" type="ORF">ACFODV_15935</name>
</gene>
<comment type="caution">
    <text evidence="5">The sequence shown here is derived from an EMBL/GenBank/DDBJ whole genome shotgun (WGS) entry which is preliminary data.</text>
</comment>
<dbReference type="CDD" id="cd01104">
    <property type="entry name" value="HTH_MlrA-CarA"/>
    <property type="match status" value="1"/>
</dbReference>
<dbReference type="Proteomes" id="UP001595386">
    <property type="component" value="Unassembled WGS sequence"/>
</dbReference>